<evidence type="ECO:0000256" key="4">
    <source>
        <dbReference type="ARBA" id="ARBA00022525"/>
    </source>
</evidence>
<evidence type="ECO:0000256" key="3">
    <source>
        <dbReference type="ARBA" id="ARBA00022514"/>
    </source>
</evidence>
<organism evidence="7 8">
    <name type="scientific">Erpetoichthys calabaricus</name>
    <name type="common">Rope fish</name>
    <name type="synonym">Calamoichthys calabaricus</name>
    <dbReference type="NCBI Taxonomy" id="27687"/>
    <lineage>
        <taxon>Eukaryota</taxon>
        <taxon>Metazoa</taxon>
        <taxon>Chordata</taxon>
        <taxon>Craniata</taxon>
        <taxon>Vertebrata</taxon>
        <taxon>Euteleostomi</taxon>
        <taxon>Actinopterygii</taxon>
        <taxon>Polypteriformes</taxon>
        <taxon>Polypteridae</taxon>
        <taxon>Erpetoichthys</taxon>
    </lineage>
</organism>
<dbReference type="InterPro" id="IPR009079">
    <property type="entry name" value="4_helix_cytokine-like_core"/>
</dbReference>
<protein>
    <submittedName>
        <fullName evidence="7">Uncharacterized protein</fullName>
    </submittedName>
</protein>
<dbReference type="Proteomes" id="UP000694620">
    <property type="component" value="Chromosome 3"/>
</dbReference>
<comment type="subcellular location">
    <subcellularLocation>
        <location evidence="1">Secreted</location>
    </subcellularLocation>
</comment>
<sequence>VLTGLSDKGVESWLWTAHLIGMESEKRNLPGSSTVATTSDLTCLVIKVSSESCCFLRQMLGFYLRNVFSHYTSSISMVRRRISSLANGLVSMEKTLSECVSLPIVWYTVLFIVQWVVMFAEVSFQLLSV</sequence>
<evidence type="ECO:0000256" key="1">
    <source>
        <dbReference type="ARBA" id="ARBA00004613"/>
    </source>
</evidence>
<keyword evidence="6" id="KW-0472">Membrane</keyword>
<evidence type="ECO:0000256" key="6">
    <source>
        <dbReference type="SAM" id="Phobius"/>
    </source>
</evidence>
<evidence type="ECO:0000256" key="5">
    <source>
        <dbReference type="ARBA" id="ARBA00022729"/>
    </source>
</evidence>
<reference evidence="7" key="1">
    <citation type="submission" date="2021-06" db="EMBL/GenBank/DDBJ databases">
        <authorList>
            <consortium name="Wellcome Sanger Institute Data Sharing"/>
        </authorList>
    </citation>
    <scope>NUCLEOTIDE SEQUENCE [LARGE SCALE GENOMIC DNA]</scope>
</reference>
<dbReference type="AlphaFoldDB" id="A0A8C4RS58"/>
<dbReference type="GO" id="GO:0005615">
    <property type="term" value="C:extracellular space"/>
    <property type="evidence" value="ECO:0007669"/>
    <property type="project" value="UniProtKB-KW"/>
</dbReference>
<evidence type="ECO:0000313" key="7">
    <source>
        <dbReference type="Ensembl" id="ENSECRP00000006807.1"/>
    </source>
</evidence>
<keyword evidence="6" id="KW-0812">Transmembrane</keyword>
<keyword evidence="8" id="KW-1185">Reference proteome</keyword>
<proteinExistence type="inferred from homology"/>
<keyword evidence="5" id="KW-0732">Signal</keyword>
<dbReference type="GO" id="GO:0005125">
    <property type="term" value="F:cytokine activity"/>
    <property type="evidence" value="ECO:0007669"/>
    <property type="project" value="UniProtKB-KW"/>
</dbReference>
<dbReference type="InterPro" id="IPR020443">
    <property type="entry name" value="IL-10/19/20/24/26"/>
</dbReference>
<dbReference type="Gene3D" id="1.20.1250.10">
    <property type="match status" value="1"/>
</dbReference>
<name>A0A8C4RS58_ERPCA</name>
<comment type="similarity">
    <text evidence="2">Belongs to the IL-10 family.</text>
</comment>
<dbReference type="GeneTree" id="ENSGT00970000195648"/>
<keyword evidence="3" id="KW-0202">Cytokine</keyword>
<dbReference type="SUPFAM" id="SSF47266">
    <property type="entry name" value="4-helical cytokines"/>
    <property type="match status" value="1"/>
</dbReference>
<reference evidence="7" key="2">
    <citation type="submission" date="2025-08" db="UniProtKB">
        <authorList>
            <consortium name="Ensembl"/>
        </authorList>
    </citation>
    <scope>IDENTIFICATION</scope>
</reference>
<dbReference type="PANTHER" id="PTHR48482:SF3">
    <property type="entry name" value="INTERLEUKIN-19"/>
    <property type="match status" value="1"/>
</dbReference>
<keyword evidence="4" id="KW-0964">Secreted</keyword>
<dbReference type="PANTHER" id="PTHR48482">
    <property type="entry name" value="INTERLEUKIN-19-RELATED"/>
    <property type="match status" value="1"/>
</dbReference>
<keyword evidence="6" id="KW-1133">Transmembrane helix</keyword>
<dbReference type="Ensembl" id="ENSECRT00000006916.1">
    <property type="protein sequence ID" value="ENSECRP00000006807.1"/>
    <property type="gene ID" value="ENSECRG00000004535.1"/>
</dbReference>
<accession>A0A8C4RS58</accession>
<evidence type="ECO:0000256" key="2">
    <source>
        <dbReference type="ARBA" id="ARBA00008813"/>
    </source>
</evidence>
<feature type="transmembrane region" description="Helical" evidence="6">
    <location>
        <begin position="104"/>
        <end position="127"/>
    </location>
</feature>
<evidence type="ECO:0000313" key="8">
    <source>
        <dbReference type="Proteomes" id="UP000694620"/>
    </source>
</evidence>
<reference evidence="7" key="3">
    <citation type="submission" date="2025-09" db="UniProtKB">
        <authorList>
            <consortium name="Ensembl"/>
        </authorList>
    </citation>
    <scope>IDENTIFICATION</scope>
</reference>